<dbReference type="Proteomes" id="UP000002217">
    <property type="component" value="Chromosome"/>
</dbReference>
<feature type="domain" description="Polymerase beta nucleotidyltransferase" evidence="1">
    <location>
        <begin position="15"/>
        <end position="100"/>
    </location>
</feature>
<protein>
    <submittedName>
        <fullName evidence="2">DNA polymerase beta domain protein region</fullName>
    </submittedName>
</protein>
<dbReference type="STRING" id="485916.Dtox_4057"/>
<dbReference type="RefSeq" id="WP_015759406.1">
    <property type="nucleotide sequence ID" value="NC_013216.1"/>
</dbReference>
<proteinExistence type="predicted"/>
<dbReference type="InterPro" id="IPR043519">
    <property type="entry name" value="NT_sf"/>
</dbReference>
<evidence type="ECO:0000259" key="1">
    <source>
        <dbReference type="Pfam" id="PF18765"/>
    </source>
</evidence>
<dbReference type="CDD" id="cd05403">
    <property type="entry name" value="NT_KNTase_like"/>
    <property type="match status" value="1"/>
</dbReference>
<dbReference type="HOGENOM" id="CLU_130257_9_4_9"/>
<accession>C8VYL3</accession>
<dbReference type="Gene3D" id="3.30.460.10">
    <property type="entry name" value="Beta Polymerase, domain 2"/>
    <property type="match status" value="1"/>
</dbReference>
<sequence>MAFSSIREEITSIAEKYADLVKEEMNVESVYLFGSFVNGNHDRDSDIDIAVITDDFSGDIIEDTLKLMKIRRKVDTRIEPHPLRKDNPFVREVIATGRRIG</sequence>
<dbReference type="AlphaFoldDB" id="C8VYL3"/>
<dbReference type="eggNOG" id="COG1669">
    <property type="taxonomic scope" value="Bacteria"/>
</dbReference>
<dbReference type="PANTHER" id="PTHR43449:SF1">
    <property type="entry name" value="POLYMERASE BETA NUCLEOTIDYLTRANSFERASE DOMAIN-CONTAINING PROTEIN"/>
    <property type="match status" value="1"/>
</dbReference>
<dbReference type="InterPro" id="IPR041633">
    <property type="entry name" value="Polbeta"/>
</dbReference>
<reference evidence="2 3" key="1">
    <citation type="journal article" date="2009" name="Stand. Genomic Sci.">
        <title>Complete genome sequence of Desulfotomaculum acetoxidans type strain (5575).</title>
        <authorList>
            <person name="Spring S."/>
            <person name="Lapidus A."/>
            <person name="Schroder M."/>
            <person name="Gleim D."/>
            <person name="Sims D."/>
            <person name="Meincke L."/>
            <person name="Glavina Del Rio T."/>
            <person name="Tice H."/>
            <person name="Copeland A."/>
            <person name="Cheng J.F."/>
            <person name="Lucas S."/>
            <person name="Chen F."/>
            <person name="Nolan M."/>
            <person name="Bruce D."/>
            <person name="Goodwin L."/>
            <person name="Pitluck S."/>
            <person name="Ivanova N."/>
            <person name="Mavromatis K."/>
            <person name="Mikhailova N."/>
            <person name="Pati A."/>
            <person name="Chen A."/>
            <person name="Palaniappan K."/>
            <person name="Land M."/>
            <person name="Hauser L."/>
            <person name="Chang Y.J."/>
            <person name="Jeffries C.D."/>
            <person name="Chain P."/>
            <person name="Saunders E."/>
            <person name="Brettin T."/>
            <person name="Detter J.C."/>
            <person name="Goker M."/>
            <person name="Bristow J."/>
            <person name="Eisen J.A."/>
            <person name="Markowitz V."/>
            <person name="Hugenholtz P."/>
            <person name="Kyrpides N.C."/>
            <person name="Klenk H.P."/>
            <person name="Han C."/>
        </authorList>
    </citation>
    <scope>NUCLEOTIDE SEQUENCE [LARGE SCALE GENOMIC DNA]</scope>
    <source>
        <strain evidence="3">ATCC 49208 / DSM 771 / VKM B-1644</strain>
    </source>
</reference>
<gene>
    <name evidence="2" type="ordered locus">Dtox_4057</name>
</gene>
<evidence type="ECO:0000313" key="3">
    <source>
        <dbReference type="Proteomes" id="UP000002217"/>
    </source>
</evidence>
<organism evidence="2 3">
    <name type="scientific">Desulfofarcimen acetoxidans (strain ATCC 49208 / DSM 771 / KCTC 5769 / VKM B-1644 / 5575)</name>
    <name type="common">Desulfotomaculum acetoxidans</name>
    <dbReference type="NCBI Taxonomy" id="485916"/>
    <lineage>
        <taxon>Bacteria</taxon>
        <taxon>Bacillati</taxon>
        <taxon>Bacillota</taxon>
        <taxon>Clostridia</taxon>
        <taxon>Eubacteriales</taxon>
        <taxon>Peptococcaceae</taxon>
        <taxon>Desulfofarcimen</taxon>
    </lineage>
</organism>
<keyword evidence="3" id="KW-1185">Reference proteome</keyword>
<dbReference type="Pfam" id="PF18765">
    <property type="entry name" value="Polbeta"/>
    <property type="match status" value="1"/>
</dbReference>
<name>C8VYL3_DESAS</name>
<dbReference type="SUPFAM" id="SSF81301">
    <property type="entry name" value="Nucleotidyltransferase"/>
    <property type="match status" value="1"/>
</dbReference>
<dbReference type="PANTHER" id="PTHR43449">
    <property type="entry name" value="NUCLEOTIDYLTRANSFERASE"/>
    <property type="match status" value="1"/>
</dbReference>
<evidence type="ECO:0000313" key="2">
    <source>
        <dbReference type="EMBL" id="ACV64734.1"/>
    </source>
</evidence>
<dbReference type="EMBL" id="CP001720">
    <property type="protein sequence ID" value="ACV64734.1"/>
    <property type="molecule type" value="Genomic_DNA"/>
</dbReference>
<dbReference type="KEGG" id="dae:Dtox_4057"/>